<organism evidence="1 2">
    <name type="scientific">Streptomyces chiangmaiensis</name>
    <dbReference type="NCBI Taxonomy" id="766497"/>
    <lineage>
        <taxon>Bacteria</taxon>
        <taxon>Bacillati</taxon>
        <taxon>Actinomycetota</taxon>
        <taxon>Actinomycetes</taxon>
        <taxon>Kitasatosporales</taxon>
        <taxon>Streptomycetaceae</taxon>
        <taxon>Streptomyces</taxon>
    </lineage>
</organism>
<dbReference type="GO" id="GO:0005524">
    <property type="term" value="F:ATP binding"/>
    <property type="evidence" value="ECO:0007669"/>
    <property type="project" value="UniProtKB-KW"/>
</dbReference>
<keyword evidence="1" id="KW-0547">Nucleotide-binding</keyword>
<name>A0ABU7FY82_9ACTN</name>
<keyword evidence="1" id="KW-0067">ATP-binding</keyword>
<feature type="non-terminal residue" evidence="1">
    <location>
        <position position="137"/>
    </location>
</feature>
<evidence type="ECO:0000313" key="1">
    <source>
        <dbReference type="EMBL" id="MED7828803.1"/>
    </source>
</evidence>
<reference evidence="1" key="1">
    <citation type="submission" date="2024-01" db="EMBL/GenBank/DDBJ databases">
        <title>First draft genome sequence data of TA4-1, the type strain of Gram-positive actinobacterium Streptomyces chiangmaiensis.</title>
        <authorList>
            <person name="Yasawong M."/>
            <person name="Nantapong N."/>
        </authorList>
    </citation>
    <scope>NUCLEOTIDE SEQUENCE</scope>
    <source>
        <strain evidence="1">TA4-1</strain>
    </source>
</reference>
<dbReference type="EMBL" id="JAYWVC010000508">
    <property type="protein sequence ID" value="MED7828803.1"/>
    <property type="molecule type" value="Genomic_DNA"/>
</dbReference>
<gene>
    <name evidence="1" type="ORF">VXC91_45020</name>
</gene>
<evidence type="ECO:0000313" key="2">
    <source>
        <dbReference type="Proteomes" id="UP001333996"/>
    </source>
</evidence>
<comment type="caution">
    <text evidence="1">The sequence shown here is derived from an EMBL/GenBank/DDBJ whole genome shotgun (WGS) entry which is preliminary data.</text>
</comment>
<keyword evidence="2" id="KW-1185">Reference proteome</keyword>
<dbReference type="Proteomes" id="UP001333996">
    <property type="component" value="Unassembled WGS sequence"/>
</dbReference>
<accession>A0ABU7FY82</accession>
<sequence>MLNLIERDGYPEEVEERMARAERPGMSLPPCLCTSRAPLRPGLRPGTSEPPAPGTACLPDCEFQLCPYPPRGGVPRGEVREPFCRQQQALLPGPIRRCFPKVVHRKTPPWVSMRVRELNRFWDAMAGRTRHPPAGKP</sequence>
<proteinExistence type="predicted"/>
<protein>
    <submittedName>
        <fullName evidence="1">ATP-binding protein</fullName>
    </submittedName>
</protein>